<dbReference type="GeneID" id="25319008"/>
<dbReference type="Proteomes" id="UP000053958">
    <property type="component" value="Unassembled WGS sequence"/>
</dbReference>
<protein>
    <submittedName>
        <fullName evidence="3">3-oxoadipate enol-lactonase</fullName>
        <ecNumber evidence="3">3.1.1.24</ecNumber>
    </submittedName>
</protein>
<feature type="domain" description="AB hydrolase-1" evidence="2">
    <location>
        <begin position="313"/>
        <end position="552"/>
    </location>
</feature>
<evidence type="ECO:0000313" key="4">
    <source>
        <dbReference type="Proteomes" id="UP000053958"/>
    </source>
</evidence>
<dbReference type="Pfam" id="PF12697">
    <property type="entry name" value="Abhydrolase_6"/>
    <property type="match status" value="1"/>
</dbReference>
<dbReference type="AlphaFoldDB" id="A0A0F4YMI8"/>
<dbReference type="InterPro" id="IPR029058">
    <property type="entry name" value="AB_hydrolase_fold"/>
</dbReference>
<dbReference type="RefSeq" id="XP_013325922.1">
    <property type="nucleotide sequence ID" value="XM_013470468.1"/>
</dbReference>
<dbReference type="GO" id="GO:0047570">
    <property type="term" value="F:3-oxoadipate enol-lactonase activity"/>
    <property type="evidence" value="ECO:0007669"/>
    <property type="project" value="UniProtKB-EC"/>
</dbReference>
<keyword evidence="3" id="KW-0378">Hydrolase</keyword>
<accession>A0A0F4YMI8</accession>
<dbReference type="InterPro" id="IPR011008">
    <property type="entry name" value="Dimeric_a/b-barrel"/>
</dbReference>
<dbReference type="STRING" id="1408163.A0A0F4YMI8"/>
<name>A0A0F4YMI8_RASE3</name>
<gene>
    <name evidence="3" type="ORF">T310_6718</name>
</gene>
<dbReference type="SUPFAM" id="SSF53474">
    <property type="entry name" value="alpha/beta-Hydrolases"/>
    <property type="match status" value="1"/>
</dbReference>
<comment type="similarity">
    <text evidence="1">Belongs to the AB hydrolase superfamily.</text>
</comment>
<evidence type="ECO:0000256" key="1">
    <source>
        <dbReference type="ARBA" id="ARBA00008645"/>
    </source>
</evidence>
<reference evidence="3 4" key="1">
    <citation type="submission" date="2015-04" db="EMBL/GenBank/DDBJ databases">
        <authorList>
            <person name="Heijne W.H."/>
            <person name="Fedorova N.D."/>
            <person name="Nierman W.C."/>
            <person name="Vollebregt A.W."/>
            <person name="Zhao Z."/>
            <person name="Wu L."/>
            <person name="Kumar M."/>
            <person name="Stam H."/>
            <person name="van den Berg M.A."/>
            <person name="Pel H.J."/>
        </authorList>
    </citation>
    <scope>NUCLEOTIDE SEQUENCE [LARGE SCALE GENOMIC DNA]</scope>
    <source>
        <strain evidence="3 4">CBS 393.64</strain>
    </source>
</reference>
<evidence type="ECO:0000259" key="2">
    <source>
        <dbReference type="Pfam" id="PF12697"/>
    </source>
</evidence>
<dbReference type="PANTHER" id="PTHR43039">
    <property type="entry name" value="ESTERASE-RELATED"/>
    <property type="match status" value="1"/>
</dbReference>
<keyword evidence="4" id="KW-1185">Reference proteome</keyword>
<dbReference type="InterPro" id="IPR000073">
    <property type="entry name" value="AB_hydrolase_1"/>
</dbReference>
<dbReference type="OrthoDB" id="2851338at2759"/>
<comment type="caution">
    <text evidence="3">The sequence shown here is derived from an EMBL/GenBank/DDBJ whole genome shotgun (WGS) entry which is preliminary data.</text>
</comment>
<dbReference type="SUPFAM" id="SSF54909">
    <property type="entry name" value="Dimeric alpha+beta barrel"/>
    <property type="match status" value="2"/>
</dbReference>
<dbReference type="EMBL" id="LASV01000360">
    <property type="protein sequence ID" value="KKA19310.1"/>
    <property type="molecule type" value="Genomic_DNA"/>
</dbReference>
<evidence type="ECO:0000313" key="3">
    <source>
        <dbReference type="EMBL" id="KKA19310.1"/>
    </source>
</evidence>
<proteinExistence type="inferred from homology"/>
<sequence>MPTPSLLYVTMQPRPGLSAAQFHDWYNNEHGPLRLRLPFIPNGFRYRATDGDGDYSESKPEWLAFYDVADSVEFTRPPYTTLREDAVKTPREKDTMAQIAVDRRMYDFIQEWRADDYQPLDRIDASPAGHVLVAVSFYLQDPSQEAELDRWYREEHVNLLSKVPGWRRSRRFVTSSVTNPKPSEKEYLALHEYAPQNGLGGPEFQAATSTPWTQEIYSKVVRDRKRRVYEWHYTFGPAPRDLQPLASPDYAATFTSRDGLTKTFTASQSGTNWPVIESYVTTADGVTIPYRLEGAPDRDAPLIVLSNSILTDWGIWDDFLQAFFAVPQNKVYRVLRYRTRGRNNDGGKLPVTIDLLAQDLITLLDALRVPKAAALIGVSLGGVTVLNTALKYPARVGSFISSDTNAVAPASNPKAWAERIALAEGDTDYPVDAEGARLIGEKLAEATVRRWFVAESFDGGAQEARAAKVKEYVRTNRLDGFKQSVQALYAYDVREQMKSGQVRGIFTVGSGDGILPNTMKEMAASYANGVPLHVIERAGHLPMAEQPEKFAQVVTEFLQGN</sequence>
<dbReference type="Gene3D" id="3.40.50.1820">
    <property type="entry name" value="alpha/beta hydrolase"/>
    <property type="match status" value="1"/>
</dbReference>
<dbReference type="EC" id="3.1.1.24" evidence="3"/>
<organism evidence="3 4">
    <name type="scientific">Rasamsonia emersonii (strain ATCC 16479 / CBS 393.64 / IMI 116815)</name>
    <dbReference type="NCBI Taxonomy" id="1408163"/>
    <lineage>
        <taxon>Eukaryota</taxon>
        <taxon>Fungi</taxon>
        <taxon>Dikarya</taxon>
        <taxon>Ascomycota</taxon>
        <taxon>Pezizomycotina</taxon>
        <taxon>Eurotiomycetes</taxon>
        <taxon>Eurotiomycetidae</taxon>
        <taxon>Eurotiales</taxon>
        <taxon>Trichocomaceae</taxon>
        <taxon>Rasamsonia</taxon>
    </lineage>
</organism>